<feature type="transmembrane region" description="Helical" evidence="1">
    <location>
        <begin position="198"/>
        <end position="219"/>
    </location>
</feature>
<evidence type="ECO:0000256" key="1">
    <source>
        <dbReference type="SAM" id="Phobius"/>
    </source>
</evidence>
<feature type="transmembrane region" description="Helical" evidence="1">
    <location>
        <begin position="239"/>
        <end position="260"/>
    </location>
</feature>
<keyword evidence="1" id="KW-0812">Transmembrane</keyword>
<sequence length="280" mass="33387">MKEQNPFSLYDFFGYLIPGALCLVIIYFIEQLQNGYDPQCILLNMTFTPSLIQSIILIIVSYFIGHILNFLSSATVEKYSFWKYDYPSKYLMSINHGEKYFRGPFHIQLWRFMVGIVLFPIVIGDYFFGNKLKFKDIYVRPLDVFLIDSIKTKAERLFQKLNLNRPLHQMRSYDYHRIFAHYVLQNSDAVNGKTSNYLALYGYLRCISLILSISFWIAMSNMIKAIWEYHTIREYINGQIYVTTFILINFFMCYLSFMAFMKFYRRYSLENLMAIITMDI</sequence>
<keyword evidence="1" id="KW-1133">Transmembrane helix</keyword>
<dbReference type="KEGG" id="ffl:HYN86_17550"/>
<feature type="transmembrane region" description="Helical" evidence="1">
    <location>
        <begin position="41"/>
        <end position="64"/>
    </location>
</feature>
<dbReference type="Proteomes" id="UP000251561">
    <property type="component" value="Chromosome"/>
</dbReference>
<proteinExistence type="predicted"/>
<keyword evidence="3" id="KW-1185">Reference proteome</keyword>
<dbReference type="AlphaFoldDB" id="A0A344LWK9"/>
<keyword evidence="1" id="KW-0472">Membrane</keyword>
<accession>A0A344LWK9</accession>
<evidence type="ECO:0000313" key="2">
    <source>
        <dbReference type="EMBL" id="AXB58301.1"/>
    </source>
</evidence>
<protein>
    <submittedName>
        <fullName evidence="2">Uncharacterized protein</fullName>
    </submittedName>
</protein>
<organism evidence="2 3">
    <name type="scientific">Flavobacterium fluviale</name>
    <dbReference type="NCBI Taxonomy" id="2249356"/>
    <lineage>
        <taxon>Bacteria</taxon>
        <taxon>Pseudomonadati</taxon>
        <taxon>Bacteroidota</taxon>
        <taxon>Flavobacteriia</taxon>
        <taxon>Flavobacteriales</taxon>
        <taxon>Flavobacteriaceae</taxon>
        <taxon>Flavobacterium</taxon>
    </lineage>
</organism>
<gene>
    <name evidence="2" type="ORF">HYN86_17550</name>
</gene>
<feature type="transmembrane region" description="Helical" evidence="1">
    <location>
        <begin position="12"/>
        <end position="29"/>
    </location>
</feature>
<dbReference type="OrthoDB" id="6212711at2"/>
<feature type="transmembrane region" description="Helical" evidence="1">
    <location>
        <begin position="109"/>
        <end position="128"/>
    </location>
</feature>
<dbReference type="RefSeq" id="WP_113679224.1">
    <property type="nucleotide sequence ID" value="NZ_CP030261.1"/>
</dbReference>
<name>A0A344LWK9_9FLAO</name>
<dbReference type="EMBL" id="CP030261">
    <property type="protein sequence ID" value="AXB58301.1"/>
    <property type="molecule type" value="Genomic_DNA"/>
</dbReference>
<reference evidence="2 3" key="1">
    <citation type="submission" date="2018-06" db="EMBL/GenBank/DDBJ databases">
        <title>Genome sequencing of Flavobacterium.</title>
        <authorList>
            <person name="Baek M.-G."/>
            <person name="Yi H."/>
        </authorList>
    </citation>
    <scope>NUCLEOTIDE SEQUENCE [LARGE SCALE GENOMIC DNA]</scope>
    <source>
        <strain evidence="2 3">HYN0086</strain>
    </source>
</reference>
<evidence type="ECO:0000313" key="3">
    <source>
        <dbReference type="Proteomes" id="UP000251561"/>
    </source>
</evidence>